<accession>A0AA90H4U9</accession>
<comment type="caution">
    <text evidence="4">The sequence shown here is derived from an EMBL/GenBank/DDBJ whole genome shotgun (WGS) entry which is preliminary data.</text>
</comment>
<keyword evidence="5" id="KW-1185">Reference proteome</keyword>
<feature type="region of interest" description="Disordered" evidence="1">
    <location>
        <begin position="452"/>
        <end position="473"/>
    </location>
</feature>
<proteinExistence type="predicted"/>
<evidence type="ECO:0000256" key="2">
    <source>
        <dbReference type="SAM" id="SignalP"/>
    </source>
</evidence>
<evidence type="ECO:0008006" key="6">
    <source>
        <dbReference type="Google" id="ProtNLM"/>
    </source>
</evidence>
<evidence type="ECO:0000256" key="1">
    <source>
        <dbReference type="SAM" id="MobiDB-lite"/>
    </source>
</evidence>
<protein>
    <recommendedName>
        <fullName evidence="6">DUF11 domain-containing protein</fullName>
    </recommendedName>
</protein>
<evidence type="ECO:0000313" key="3">
    <source>
        <dbReference type="EMBL" id="MDI5964142.1"/>
    </source>
</evidence>
<dbReference type="AlphaFoldDB" id="A0AA90H4U9"/>
<dbReference type="EMBL" id="JAAGKO020000020">
    <property type="protein sequence ID" value="MDI5964142.1"/>
    <property type="molecule type" value="Genomic_DNA"/>
</dbReference>
<evidence type="ECO:0000313" key="4">
    <source>
        <dbReference type="EMBL" id="MDI5974133.1"/>
    </source>
</evidence>
<gene>
    <name evidence="3" type="ORF">POF43_015690</name>
    <name evidence="4" type="ORF">POF50_033130</name>
</gene>
<dbReference type="EMBL" id="JABXJJ020000062">
    <property type="protein sequence ID" value="MDI5974133.1"/>
    <property type="molecule type" value="Genomic_DNA"/>
</dbReference>
<reference evidence="4 5" key="1">
    <citation type="submission" date="2023-05" db="EMBL/GenBank/DDBJ databases">
        <title>Streptantibioticus silvisoli sp. nov., acidotolerant actinomycetes 1 from pine litter.</title>
        <authorList>
            <person name="Swiecimska M."/>
            <person name="Golinska P."/>
            <person name="Sangal V."/>
            <person name="Wachnowicz B."/>
            <person name="Goodfellow M."/>
        </authorList>
    </citation>
    <scope>NUCLEOTIDE SEQUENCE</scope>
    <source>
        <strain evidence="4">SL13</strain>
        <strain evidence="3 5">SL54</strain>
    </source>
</reference>
<evidence type="ECO:0000313" key="5">
    <source>
        <dbReference type="Proteomes" id="UP001156398"/>
    </source>
</evidence>
<name>A0AA90H4U9_9ACTN</name>
<feature type="chain" id="PRO_5041647362" description="DUF11 domain-containing protein" evidence="2">
    <location>
        <begin position="31"/>
        <end position="473"/>
    </location>
</feature>
<sequence>MRLRLARRTATVLVAAAAAMAAAGVAPVAADDGGNPVITLVQPTALAVAPAGTKGVATSVQPSLEFRTTAASLSSTVTLTIDATDLAKVAKVTFSGNCTVVANVATCAESFFYDDLSANESLGAETQMTVRALPGAAIGASGGYTVTGSSDTATVTGATGTVRVGGPSFAQARPAAKTGLAVGSTVGEPVRFTNVGDQPADSTEVDLVTSPGLEFATTYSNCRYSDSAGDVMSEVAVCTFPGTVDPGETLALATPVRLRVLSTAYYTFLDTMAVPTGDPTDSWATAGRTFTQGTGQELGLKVITAGTPSDAPAGTLAVQGAGNHSDYLIDQLQAANTADFAVTGDSATAAQGDTVTLHFSMANHGPATIFDRSGEPLGVQATPPPGTTVVGSSDNCVPSTGDDPQVTAHGPYSCSGSYLETDGMESDFSLTLRVDTVTPGAAGTVAMAWSPDGSWRPPYDTDATDDSAALTLN</sequence>
<dbReference type="Proteomes" id="UP001156398">
    <property type="component" value="Unassembled WGS sequence"/>
</dbReference>
<organism evidence="4">
    <name type="scientific">Streptantibioticus silvisoli</name>
    <dbReference type="NCBI Taxonomy" id="2705255"/>
    <lineage>
        <taxon>Bacteria</taxon>
        <taxon>Bacillati</taxon>
        <taxon>Actinomycetota</taxon>
        <taxon>Actinomycetes</taxon>
        <taxon>Kitasatosporales</taxon>
        <taxon>Streptomycetaceae</taxon>
        <taxon>Streptantibioticus</taxon>
    </lineage>
</organism>
<feature type="signal peptide" evidence="2">
    <location>
        <begin position="1"/>
        <end position="30"/>
    </location>
</feature>
<keyword evidence="2" id="KW-0732">Signal</keyword>
<dbReference type="RefSeq" id="WP_271316826.1">
    <property type="nucleotide sequence ID" value="NZ_JAAGKO020000020.1"/>
</dbReference>